<proteinExistence type="predicted"/>
<name>A0A3G8YUE5_9DEIO</name>
<reference evidence="1 2" key="1">
    <citation type="submission" date="2018-11" db="EMBL/GenBank/DDBJ databases">
        <title>Deinococcus shelandsis sp. nov., isolated from South Shetland Islands soil of Antarctica.</title>
        <authorList>
            <person name="Tian J."/>
        </authorList>
    </citation>
    <scope>NUCLEOTIDE SEQUENCE [LARGE SCALE GENOMIC DNA]</scope>
    <source>
        <strain evidence="1 2">S14-83T</strain>
        <plasmid evidence="1 2">unnamed2</plasmid>
    </source>
</reference>
<dbReference type="InterPro" id="IPR009057">
    <property type="entry name" value="Homeodomain-like_sf"/>
</dbReference>
<accession>A0A3G8YUE5</accession>
<sequence length="46" mass="5232">MTNRRTHTADFKRDAVQLARTNDNVSSTVRDLSVSVSPIREWISAE</sequence>
<dbReference type="EMBL" id="CP034186">
    <property type="protein sequence ID" value="AZI44846.1"/>
    <property type="molecule type" value="Genomic_DNA"/>
</dbReference>
<dbReference type="SUPFAM" id="SSF46689">
    <property type="entry name" value="Homeodomain-like"/>
    <property type="match status" value="1"/>
</dbReference>
<geneLocation type="plasmid" evidence="1 2">
    <name>unnamed2</name>
</geneLocation>
<dbReference type="AlphaFoldDB" id="A0A3G8YUE5"/>
<dbReference type="RefSeq" id="WP_124874880.1">
    <property type="nucleotide sequence ID" value="NZ_CP034186.1"/>
</dbReference>
<organism evidence="1 2">
    <name type="scientific">Deinococcus psychrotolerans</name>
    <dbReference type="NCBI Taxonomy" id="2489213"/>
    <lineage>
        <taxon>Bacteria</taxon>
        <taxon>Thermotogati</taxon>
        <taxon>Deinococcota</taxon>
        <taxon>Deinococci</taxon>
        <taxon>Deinococcales</taxon>
        <taxon>Deinococcaceae</taxon>
        <taxon>Deinococcus</taxon>
    </lineage>
</organism>
<protein>
    <submittedName>
        <fullName evidence="1">Transposase</fullName>
    </submittedName>
</protein>
<gene>
    <name evidence="1" type="ORF">EHF33_18165</name>
</gene>
<evidence type="ECO:0000313" key="2">
    <source>
        <dbReference type="Proteomes" id="UP000276417"/>
    </source>
</evidence>
<keyword evidence="1" id="KW-0614">Plasmid</keyword>
<evidence type="ECO:0000313" key="1">
    <source>
        <dbReference type="EMBL" id="AZI44846.1"/>
    </source>
</evidence>
<dbReference type="OrthoDB" id="9810995at2"/>
<keyword evidence="2" id="KW-1185">Reference proteome</keyword>
<dbReference type="Proteomes" id="UP000276417">
    <property type="component" value="Plasmid unnamed2"/>
</dbReference>
<dbReference type="KEGG" id="dph:EHF33_18165"/>